<feature type="compositionally biased region" description="Basic and acidic residues" evidence="12">
    <location>
        <begin position="470"/>
        <end position="504"/>
    </location>
</feature>
<feature type="region of interest" description="Disordered" evidence="12">
    <location>
        <begin position="15"/>
        <end position="105"/>
    </location>
</feature>
<evidence type="ECO:0000256" key="4">
    <source>
        <dbReference type="ARBA" id="ARBA00022499"/>
    </source>
</evidence>
<keyword evidence="9" id="KW-0832">Ubl conjugation</keyword>
<evidence type="ECO:0000256" key="11">
    <source>
        <dbReference type="ARBA" id="ARBA00033013"/>
    </source>
</evidence>
<dbReference type="GO" id="GO:0005737">
    <property type="term" value="C:cytoplasm"/>
    <property type="evidence" value="ECO:0007669"/>
    <property type="project" value="TreeGrafter"/>
</dbReference>
<keyword evidence="6" id="KW-0646">Protease inhibitor</keyword>
<keyword evidence="8" id="KW-0677">Repeat</keyword>
<evidence type="ECO:0000256" key="9">
    <source>
        <dbReference type="ARBA" id="ARBA00022843"/>
    </source>
</evidence>
<dbReference type="GeneID" id="103356416"/>
<dbReference type="Pfam" id="PF00748">
    <property type="entry name" value="Calpain_inhib"/>
    <property type="match status" value="2"/>
</dbReference>
<evidence type="ECO:0000256" key="10">
    <source>
        <dbReference type="ARBA" id="ARBA00022990"/>
    </source>
</evidence>
<feature type="compositionally biased region" description="Polar residues" evidence="12">
    <location>
        <begin position="593"/>
        <end position="602"/>
    </location>
</feature>
<feature type="compositionally biased region" description="Basic and acidic residues" evidence="12">
    <location>
        <begin position="562"/>
        <end position="572"/>
    </location>
</feature>
<reference evidence="14" key="1">
    <citation type="submission" date="2025-08" db="UniProtKB">
        <authorList>
            <consortium name="RefSeq"/>
        </authorList>
    </citation>
    <scope>IDENTIFICATION</scope>
</reference>
<dbReference type="InterPro" id="IPR001259">
    <property type="entry name" value="Prot_inh_calpain"/>
</dbReference>
<keyword evidence="5" id="KW-0597">Phosphoprotein</keyword>
<dbReference type="InterPro" id="IPR026998">
    <property type="entry name" value="Calpastatin"/>
</dbReference>
<dbReference type="PANTHER" id="PTHR10077:SF0">
    <property type="entry name" value="CALPASTATIN"/>
    <property type="match status" value="1"/>
</dbReference>
<evidence type="ECO:0000256" key="8">
    <source>
        <dbReference type="ARBA" id="ARBA00022737"/>
    </source>
</evidence>
<protein>
    <recommendedName>
        <fullName evidence="3">Calpastatin</fullName>
    </recommendedName>
    <alternativeName>
        <fullName evidence="11">Calpain inhibitor</fullName>
    </alternativeName>
</protein>
<feature type="compositionally biased region" description="Low complexity" evidence="12">
    <location>
        <begin position="25"/>
        <end position="36"/>
    </location>
</feature>
<name>A0A9Y4JSD0_9TELE</name>
<evidence type="ECO:0000313" key="14">
    <source>
        <dbReference type="RefSeq" id="XP_008278762.1"/>
    </source>
</evidence>
<gene>
    <name evidence="14" type="primary">cast</name>
</gene>
<feature type="region of interest" description="Disordered" evidence="12">
    <location>
        <begin position="148"/>
        <end position="265"/>
    </location>
</feature>
<keyword evidence="10" id="KW-0007">Acetylation</keyword>
<keyword evidence="7" id="KW-0789">Thiol protease inhibitor</keyword>
<keyword evidence="13" id="KW-1185">Reference proteome</keyword>
<feature type="compositionally biased region" description="Low complexity" evidence="12">
    <location>
        <begin position="505"/>
        <end position="535"/>
    </location>
</feature>
<feature type="region of interest" description="Disordered" evidence="12">
    <location>
        <begin position="470"/>
        <end position="614"/>
    </location>
</feature>
<organism evidence="13 14">
    <name type="scientific">Stegastes partitus</name>
    <name type="common">bicolor damselfish</name>
    <dbReference type="NCBI Taxonomy" id="144197"/>
    <lineage>
        <taxon>Eukaryota</taxon>
        <taxon>Metazoa</taxon>
        <taxon>Chordata</taxon>
        <taxon>Craniata</taxon>
        <taxon>Vertebrata</taxon>
        <taxon>Euteleostomi</taxon>
        <taxon>Actinopterygii</taxon>
        <taxon>Neopterygii</taxon>
        <taxon>Teleostei</taxon>
        <taxon>Neoteleostei</taxon>
        <taxon>Acanthomorphata</taxon>
        <taxon>Ovalentaria</taxon>
        <taxon>Pomacentridae</taxon>
        <taxon>Stegastes</taxon>
    </lineage>
</organism>
<feature type="compositionally biased region" description="Low complexity" evidence="12">
    <location>
        <begin position="93"/>
        <end position="102"/>
    </location>
</feature>
<evidence type="ECO:0000256" key="2">
    <source>
        <dbReference type="ARBA" id="ARBA00009487"/>
    </source>
</evidence>
<dbReference type="AlphaFoldDB" id="A0A9Y4JSD0"/>
<feature type="compositionally biased region" description="Basic residues" evidence="12">
    <location>
        <begin position="573"/>
        <end position="584"/>
    </location>
</feature>
<dbReference type="RefSeq" id="XP_008278762.1">
    <property type="nucleotide sequence ID" value="XM_008280540.1"/>
</dbReference>
<feature type="compositionally biased region" description="Basic and acidic residues" evidence="12">
    <location>
        <begin position="237"/>
        <end position="265"/>
    </location>
</feature>
<feature type="compositionally biased region" description="Low complexity" evidence="12">
    <location>
        <begin position="217"/>
        <end position="232"/>
    </location>
</feature>
<evidence type="ECO:0000256" key="7">
    <source>
        <dbReference type="ARBA" id="ARBA00022704"/>
    </source>
</evidence>
<proteinExistence type="inferred from homology"/>
<sequence length="614" mass="62913">MAYAKFWEITYGKGTSCDHEVQHGSRSSAYSSTRWSYNDKSQPSQATPKPAAQVSTGKPAEFEKASSGSAMATKPGVVTTATGGATGSGVTTGGSAAVGTAKAKPETNTTLVGATVIDMTSAGASGGPREMLKTAPASQVKSTAAVSSAAGAAATAAGTAATTAVGKAKESPKGTTKVQVEVPAATVTGVKETLKSVAPEKPAAGKATDVKPKTSQGGSMSLDALSSLGDLLPTDAPKPKAPEEGKHKKEEGVLVGERDDTLPPDYRFNREALEKLPAPKPEPTIGTGEALDFLSDALTTPLATSVVDAPVVLPTIPPCEVTVEDVSAMSVPSGNVISSSTASGVHAPAPPSTRRTPAKPDAAPVKPKDTKPKTDKVAVPKYLIFMASLDTALDALAGDFIPSTAASAVSSAPCEPDLQLPAAADNALDALSDTLADIKPAPQPVPVLTKDVVKEKKILEERLIKMGERDDTLPPEFRPTEEDLKKMEEEKAKAAAKPKEKGMDDTTALDLLSSDFSDTPKPAAPAVTSSAATAKLQPPVLDSEPLKPMAGPVLDSLADTLLPDKSKTDKAKGKSKSKSKSKKHHAEDPSAPDQLSAQQSSDVVPASTKKGGKR</sequence>
<feature type="compositionally biased region" description="Polar residues" evidence="12">
    <location>
        <begin position="38"/>
        <end position="47"/>
    </location>
</feature>
<dbReference type="CTD" id="831"/>
<accession>A0A9Y4JSD0</accession>
<evidence type="ECO:0000256" key="5">
    <source>
        <dbReference type="ARBA" id="ARBA00022553"/>
    </source>
</evidence>
<evidence type="ECO:0000256" key="6">
    <source>
        <dbReference type="ARBA" id="ARBA00022690"/>
    </source>
</evidence>
<feature type="compositionally biased region" description="Low complexity" evidence="12">
    <location>
        <begin position="148"/>
        <end position="166"/>
    </location>
</feature>
<dbReference type="PANTHER" id="PTHR10077">
    <property type="entry name" value="CALPASTATIN"/>
    <property type="match status" value="1"/>
</dbReference>
<feature type="compositionally biased region" description="Low complexity" evidence="12">
    <location>
        <begin position="352"/>
        <end position="365"/>
    </location>
</feature>
<dbReference type="Proteomes" id="UP000694891">
    <property type="component" value="Unplaced"/>
</dbReference>
<comment type="similarity">
    <text evidence="2">Belongs to the protease inhibitor I27 (calpastatin) family.</text>
</comment>
<feature type="compositionally biased region" description="Low complexity" evidence="12">
    <location>
        <begin position="72"/>
        <end position="83"/>
    </location>
</feature>
<feature type="region of interest" description="Disordered" evidence="12">
    <location>
        <begin position="337"/>
        <end position="373"/>
    </location>
</feature>
<dbReference type="GO" id="GO:0010859">
    <property type="term" value="F:calcium-dependent cysteine-type endopeptidase inhibitor activity"/>
    <property type="evidence" value="ECO:0007669"/>
    <property type="project" value="TreeGrafter"/>
</dbReference>
<evidence type="ECO:0000313" key="13">
    <source>
        <dbReference type="Proteomes" id="UP000694891"/>
    </source>
</evidence>
<evidence type="ECO:0000256" key="12">
    <source>
        <dbReference type="SAM" id="MobiDB-lite"/>
    </source>
</evidence>
<keyword evidence="4" id="KW-1017">Isopeptide bond</keyword>
<evidence type="ECO:0000256" key="1">
    <source>
        <dbReference type="ARBA" id="ARBA00002637"/>
    </source>
</evidence>
<evidence type="ECO:0000256" key="3">
    <source>
        <dbReference type="ARBA" id="ARBA00017619"/>
    </source>
</evidence>
<comment type="function">
    <text evidence="1">Specific inhibition of calpain (calcium-dependent cysteine protease). Plays a key role in postmortem tenderization of meat and have been proposed to be involved in muscle protein degradation in living tissue.</text>
</comment>